<dbReference type="AlphaFoldDB" id="A0A098VSM0"/>
<reference evidence="3 4" key="1">
    <citation type="submission" date="2014-04" db="EMBL/GenBank/DDBJ databases">
        <title>A new species of microsporidia sheds light on the evolution of extreme parasitism.</title>
        <authorList>
            <person name="Haag K.L."/>
            <person name="James T.Y."/>
            <person name="Larsson R."/>
            <person name="Schaer T.M."/>
            <person name="Refardt D."/>
            <person name="Pombert J.-F."/>
            <person name="Ebert D."/>
        </authorList>
    </citation>
    <scope>NUCLEOTIDE SEQUENCE [LARGE SCALE GENOMIC DNA]</scope>
    <source>
        <strain evidence="3 4">UGP3</strain>
        <tissue evidence="3">Spores</tissue>
    </source>
</reference>
<name>A0A098VSM0_9MICR</name>
<dbReference type="PANTHER" id="PTHR14195">
    <property type="entry name" value="G PATCH DOMAIN CONTAINING PROTEIN 2"/>
    <property type="match status" value="1"/>
</dbReference>
<evidence type="ECO:0000256" key="1">
    <source>
        <dbReference type="SAM" id="MobiDB-lite"/>
    </source>
</evidence>
<organism evidence="3 4">
    <name type="scientific">Mitosporidium daphniae</name>
    <dbReference type="NCBI Taxonomy" id="1485682"/>
    <lineage>
        <taxon>Eukaryota</taxon>
        <taxon>Fungi</taxon>
        <taxon>Fungi incertae sedis</taxon>
        <taxon>Microsporidia</taxon>
        <taxon>Mitosporidium</taxon>
    </lineage>
</organism>
<dbReference type="GO" id="GO:0003676">
    <property type="term" value="F:nucleic acid binding"/>
    <property type="evidence" value="ECO:0007669"/>
    <property type="project" value="InterPro"/>
</dbReference>
<dbReference type="Gene3D" id="3.30.1370.50">
    <property type="entry name" value="R3H-like domain"/>
    <property type="match status" value="1"/>
</dbReference>
<evidence type="ECO:0000313" key="3">
    <source>
        <dbReference type="EMBL" id="KGG50726.1"/>
    </source>
</evidence>
<dbReference type="HOGENOM" id="CLU_702239_0_0_1"/>
<dbReference type="GeneID" id="25260395"/>
<evidence type="ECO:0000313" key="4">
    <source>
        <dbReference type="Proteomes" id="UP000029725"/>
    </source>
</evidence>
<dbReference type="InterPro" id="IPR051189">
    <property type="entry name" value="Splicing_assoc_domain"/>
</dbReference>
<dbReference type="VEuPathDB" id="MicrosporidiaDB:DI09_59p160"/>
<gene>
    <name evidence="3" type="ORF">DI09_59p160</name>
</gene>
<dbReference type="EMBL" id="JMKJ01000554">
    <property type="protein sequence ID" value="KGG50726.1"/>
    <property type="molecule type" value="Genomic_DNA"/>
</dbReference>
<proteinExistence type="predicted"/>
<keyword evidence="4" id="KW-1185">Reference proteome</keyword>
<dbReference type="SUPFAM" id="SSF82708">
    <property type="entry name" value="R3H domain"/>
    <property type="match status" value="1"/>
</dbReference>
<dbReference type="RefSeq" id="XP_013237153.1">
    <property type="nucleotide sequence ID" value="XM_013381699.1"/>
</dbReference>
<feature type="domain" description="G-patch" evidence="2">
    <location>
        <begin position="341"/>
        <end position="393"/>
    </location>
</feature>
<feature type="region of interest" description="Disordered" evidence="1">
    <location>
        <begin position="20"/>
        <end position="41"/>
    </location>
</feature>
<protein>
    <recommendedName>
        <fullName evidence="2">G-patch domain-containing protein</fullName>
    </recommendedName>
</protein>
<dbReference type="OrthoDB" id="21470at2759"/>
<dbReference type="Proteomes" id="UP000029725">
    <property type="component" value="Unassembled WGS sequence"/>
</dbReference>
<dbReference type="PROSITE" id="PS50174">
    <property type="entry name" value="G_PATCH"/>
    <property type="match status" value="1"/>
</dbReference>
<dbReference type="InterPro" id="IPR000467">
    <property type="entry name" value="G_patch_dom"/>
</dbReference>
<comment type="caution">
    <text evidence="3">The sequence shown here is derived from an EMBL/GenBank/DDBJ whole genome shotgun (WGS) entry which is preliminary data.</text>
</comment>
<sequence length="393" mass="43619">MVEFIENGLILIFDQQMAPSSSEMKRQRRKNPRSVQKDNKNAVDISSIDADFHFLNSFAYSSNSDNEADHPFFDKEAIKDYISNVYGIDVDSQPNCDDSTSADDFLASCVEHMSLQQIFASGPIFGQDSEEHDPGGFPIEYESPYSSDESDEIDRFLQYDMPGFEKSGTIFDPSALSQLRPRKSGNSKSANCNRSIGLKISQINKIKDDILCSWLARNSREFEFPSSFDNAAREKLHKIAHHLQCKSKSHGPKSARTLVFMKTEKTPLNYASIPKRTALAISSLFSDIIQLQRDSLFGGAVDFDKKKRGAKKTPGPFETQASKARLRPGQIVGESAPPISESNVGNVLLRKLGWSPGSSIGKNTSNLSSSKVEDIYDQAIKVTFRKKNSGLGS</sequence>
<evidence type="ECO:0000259" key="2">
    <source>
        <dbReference type="PROSITE" id="PS50174"/>
    </source>
</evidence>
<accession>A0A098VSM0</accession>
<dbReference type="InterPro" id="IPR036867">
    <property type="entry name" value="R3H_dom_sf"/>
</dbReference>